<feature type="binding site" evidence="14">
    <location>
        <position position="1104"/>
    </location>
    <ligand>
        <name>[4Fe-4S] cluster</name>
        <dbReference type="ChEBI" id="CHEBI:49883"/>
    </ligand>
</feature>
<dbReference type="InterPro" id="IPR049035">
    <property type="entry name" value="ADDB_N"/>
</dbReference>
<dbReference type="GO" id="GO:0051539">
    <property type="term" value="F:4 iron, 4 sulfur cluster binding"/>
    <property type="evidence" value="ECO:0007669"/>
    <property type="project" value="UniProtKB-KW"/>
</dbReference>
<evidence type="ECO:0000256" key="12">
    <source>
        <dbReference type="ARBA" id="ARBA00023125"/>
    </source>
</evidence>
<dbReference type="GO" id="GO:0000724">
    <property type="term" value="P:double-strand break repair via homologous recombination"/>
    <property type="evidence" value="ECO:0007669"/>
    <property type="project" value="UniProtKB-UniRule"/>
</dbReference>
<dbReference type="GO" id="GO:0046872">
    <property type="term" value="F:metal ion binding"/>
    <property type="evidence" value="ECO:0007669"/>
    <property type="project" value="UniProtKB-KW"/>
</dbReference>
<proteinExistence type="inferred from homology"/>
<keyword evidence="9 14" id="KW-0067">ATP-binding</keyword>
<evidence type="ECO:0000313" key="17">
    <source>
        <dbReference type="Proteomes" id="UP000184442"/>
    </source>
</evidence>
<reference evidence="16 17" key="1">
    <citation type="submission" date="2016-11" db="EMBL/GenBank/DDBJ databases">
        <authorList>
            <person name="Jaros S."/>
            <person name="Januszkiewicz K."/>
            <person name="Wedrychowicz H."/>
        </authorList>
    </citation>
    <scope>NUCLEOTIDE SEQUENCE [LARGE SCALE GENOMIC DNA]</scope>
    <source>
        <strain evidence="16 17">DSM 19022</strain>
    </source>
</reference>
<comment type="subunit">
    <text evidence="14">Heterodimer of AddA and AddB.</text>
</comment>
<feature type="domain" description="UvrD-like helicase C-terminal" evidence="15">
    <location>
        <begin position="276"/>
        <end position="564"/>
    </location>
</feature>
<feature type="binding site" evidence="14">
    <location>
        <position position="1113"/>
    </location>
    <ligand>
        <name>[4Fe-4S] cluster</name>
        <dbReference type="ChEBI" id="CHEBI:49883"/>
    </ligand>
</feature>
<comment type="miscellaneous">
    <text evidence="14">Despite having conserved helicase domains, this subunit does not have helicase activity.</text>
</comment>
<dbReference type="NCBIfam" id="TIGR02773">
    <property type="entry name" value="addB_Gpos"/>
    <property type="match status" value="1"/>
</dbReference>
<dbReference type="Gene3D" id="3.90.320.10">
    <property type="match status" value="1"/>
</dbReference>
<dbReference type="Gene3D" id="6.10.140.1030">
    <property type="match status" value="1"/>
</dbReference>
<dbReference type="EMBL" id="FQZS01000008">
    <property type="protein sequence ID" value="SHI80926.1"/>
    <property type="molecule type" value="Genomic_DNA"/>
</dbReference>
<dbReference type="STRING" id="1122184.SAMN02745176_01443"/>
<keyword evidence="13 14" id="KW-0234">DNA repair</keyword>
<evidence type="ECO:0000259" key="15">
    <source>
        <dbReference type="PROSITE" id="PS51217"/>
    </source>
</evidence>
<evidence type="ECO:0000256" key="14">
    <source>
        <dbReference type="HAMAP-Rule" id="MF_01452"/>
    </source>
</evidence>
<dbReference type="RefSeq" id="WP_073025547.1">
    <property type="nucleotide sequence ID" value="NZ_FQZS01000008.1"/>
</dbReference>
<accession>A0A1M6E5Y7</accession>
<dbReference type="GO" id="GO:0008409">
    <property type="term" value="F:5'-3' exonuclease activity"/>
    <property type="evidence" value="ECO:0007669"/>
    <property type="project" value="UniProtKB-UniRule"/>
</dbReference>
<dbReference type="AlphaFoldDB" id="A0A1M6E5Y7"/>
<evidence type="ECO:0000256" key="3">
    <source>
        <dbReference type="ARBA" id="ARBA00022723"/>
    </source>
</evidence>
<evidence type="ECO:0000256" key="11">
    <source>
        <dbReference type="ARBA" id="ARBA00023014"/>
    </source>
</evidence>
<dbReference type="GO" id="GO:0003690">
    <property type="term" value="F:double-stranded DNA binding"/>
    <property type="evidence" value="ECO:0007669"/>
    <property type="project" value="UniProtKB-UniRule"/>
</dbReference>
<dbReference type="InterPro" id="IPR011604">
    <property type="entry name" value="PDDEXK-like_dom_sf"/>
</dbReference>
<feature type="binding site" evidence="14">
    <location>
        <position position="1107"/>
    </location>
    <ligand>
        <name>[4Fe-4S] cluster</name>
        <dbReference type="ChEBI" id="CHEBI:49883"/>
    </ligand>
</feature>
<protein>
    <recommendedName>
        <fullName evidence="14">ATP-dependent helicase/deoxyribonuclease subunit B</fullName>
        <ecNumber evidence="14">3.1.-.-</ecNumber>
    </recommendedName>
    <alternativeName>
        <fullName evidence="14">ATP-dependent helicase/nuclease subunit AddB</fullName>
    </alternativeName>
</protein>
<comment type="cofactor">
    <cofactor evidence="14">
        <name>Mg(2+)</name>
        <dbReference type="ChEBI" id="CHEBI:18420"/>
    </cofactor>
</comment>
<feature type="binding site" evidence="14">
    <location>
        <position position="785"/>
    </location>
    <ligand>
        <name>[4Fe-4S] cluster</name>
        <dbReference type="ChEBI" id="CHEBI:49883"/>
    </ligand>
</feature>
<evidence type="ECO:0000256" key="13">
    <source>
        <dbReference type="ARBA" id="ARBA00023204"/>
    </source>
</evidence>
<comment type="similarity">
    <text evidence="14">Belongs to the helicase family. AddB/RexB type 1 subfamily.</text>
</comment>
<keyword evidence="11 14" id="KW-0411">Iron-sulfur</keyword>
<evidence type="ECO:0000256" key="10">
    <source>
        <dbReference type="ARBA" id="ARBA00023004"/>
    </source>
</evidence>
<keyword evidence="10 14" id="KW-0408">Iron</keyword>
<evidence type="ECO:0000256" key="4">
    <source>
        <dbReference type="ARBA" id="ARBA00022741"/>
    </source>
</evidence>
<keyword evidence="3 14" id="KW-0479">Metal-binding</keyword>
<dbReference type="Proteomes" id="UP000184442">
    <property type="component" value="Unassembled WGS sequence"/>
</dbReference>
<keyword evidence="17" id="KW-1185">Reference proteome</keyword>
<dbReference type="GO" id="GO:0004386">
    <property type="term" value="F:helicase activity"/>
    <property type="evidence" value="ECO:0007669"/>
    <property type="project" value="UniProtKB-KW"/>
</dbReference>
<dbReference type="OrthoDB" id="9758506at2"/>
<evidence type="ECO:0000256" key="7">
    <source>
        <dbReference type="ARBA" id="ARBA00022806"/>
    </source>
</evidence>
<evidence type="ECO:0000313" key="16">
    <source>
        <dbReference type="EMBL" id="SHI80926.1"/>
    </source>
</evidence>
<dbReference type="InterPro" id="IPR014017">
    <property type="entry name" value="DNA_helicase_UvrD-like_C"/>
</dbReference>
<keyword evidence="6 14" id="KW-0378">Hydrolase</keyword>
<dbReference type="PROSITE" id="PS51217">
    <property type="entry name" value="UVRD_HELICASE_CTER"/>
    <property type="match status" value="1"/>
</dbReference>
<dbReference type="Pfam" id="PF12705">
    <property type="entry name" value="PDDEXK_1"/>
    <property type="match status" value="1"/>
</dbReference>
<evidence type="ECO:0000256" key="2">
    <source>
        <dbReference type="ARBA" id="ARBA00022722"/>
    </source>
</evidence>
<organism evidence="16 17">
    <name type="scientific">Lutispora thermophila DSM 19022</name>
    <dbReference type="NCBI Taxonomy" id="1122184"/>
    <lineage>
        <taxon>Bacteria</taxon>
        <taxon>Bacillati</taxon>
        <taxon>Bacillota</taxon>
        <taxon>Clostridia</taxon>
        <taxon>Lutisporales</taxon>
        <taxon>Lutisporaceae</taxon>
        <taxon>Lutispora</taxon>
    </lineage>
</organism>
<keyword evidence="5 14" id="KW-0227">DNA damage</keyword>
<dbReference type="GO" id="GO:0005524">
    <property type="term" value="F:ATP binding"/>
    <property type="evidence" value="ECO:0007669"/>
    <property type="project" value="UniProtKB-UniRule"/>
</dbReference>
<gene>
    <name evidence="14" type="primary">addB</name>
    <name evidence="16" type="ORF">SAMN02745176_01443</name>
</gene>
<dbReference type="SUPFAM" id="SSF52540">
    <property type="entry name" value="P-loop containing nucleoside triphosphate hydrolases"/>
    <property type="match status" value="2"/>
</dbReference>
<evidence type="ECO:0000256" key="6">
    <source>
        <dbReference type="ARBA" id="ARBA00022801"/>
    </source>
</evidence>
<dbReference type="InterPro" id="IPR014140">
    <property type="entry name" value="DNA_helicase_suAddB"/>
</dbReference>
<keyword evidence="8 14" id="KW-0269">Exonuclease</keyword>
<keyword evidence="7 14" id="KW-0347">Helicase</keyword>
<keyword evidence="1 14" id="KW-0004">4Fe-4S</keyword>
<comment type="function">
    <text evidence="14">The heterodimer acts as both an ATP-dependent DNA helicase and an ATP-dependent, dual-direction single-stranded exonuclease. Recognizes the chi site generating a DNA molecule suitable for the initiation of homologous recombination. The AddB subunit has 5' -&gt; 3' nuclease activity but not helicase activity.</text>
</comment>
<evidence type="ECO:0000256" key="1">
    <source>
        <dbReference type="ARBA" id="ARBA00022485"/>
    </source>
</evidence>
<keyword evidence="4 14" id="KW-0547">Nucleotide-binding</keyword>
<dbReference type="HAMAP" id="MF_01452">
    <property type="entry name" value="AddB_type1"/>
    <property type="match status" value="1"/>
</dbReference>
<sequence length="1150" mass="131845">MSLRIIYGRAGSGKSRFCIEDIKRNKTKYPDKTLILMVPEQFTLEAERNLVKALGASGIGEAEVMSFKGLARRVLDEVGGAAKTHVNSAGKAMIIYSILEKERVNFKAFGRAAGQRGFIDRISSMLSEFKRYNVNPDLLDDTKELVGDRFLKDKLEDLSLIYKRYEEMVHARYMDTDDDLTILAKRMDRSKKLINAEIWIDEFSGFTPQEYEIIKKLLKLCSRVNVCLCTDCLIDEEKIQDMDVFSPTKYASSRLLEIAQEMKVQIDKPVKMEGEVPVRFSKNRAMAHLEKNFFSYPYTVYKDETKSIGIMAAANPYSEVEAVANEIIYLCRDKGLRYKDMAVVTKDLDSYEKLVRVIFTQFDIPFFIDKKRAVADHPLAMLVISAIGVIQKNFTYESIFRYLKTGLAGVDREDVDLLENYVLANGIRGSQWYNQQQWEYRLNHSFGDEEPTMKEREIIDRVNAVRQNIIEPLIRLKEELKKAKSARQMCLCLYEFLCQIGIPGRIEELIVKYTQRGELEIAEEYKQIWDVITQVMDQVVEISGNEEMSLDDFYNLLNIGFAQYDMGIIPHSSDQLLVGSVDRWRSHEIHSLFILGVNDGVFPAAARDEGMLSDGDREILKSLGLELALDTKTKAFQEQYLLYTTLTKAGKYLRLSYPVADHEGKALRPSYVINRLKKIFPKMVVESKVLGEEDAINLIGPPLPSFNYLVGILRNLVKDDKDTELWKEVYLWFMNNHQWKDKLMNVAQGLSYSNEEKPLGKEKVGKLYGNVHYSSVSRLERFASCPFSYYVQYGLKAKERKVMKLEAPDIGSFLHLVVSRFSEELESQGIKWKDVDEAWCQEQISKIVDEIIESSHQLPFKRSKRYGYLKDRLKKVVTRSIWIIAEQVKRSGFQPIAYEVAFGQEDGLPAITLDIPGGQQVILTGRIDRIDILETDKGTYVRIIDYKSGSKDFKLSDIYNGIELQLITYLSAIWEKGLKSKKGTIMPAGILYFKLDDPILRIDGNTSDEDVYKKLMKEMKMKGLILADKDVIMQMDKTIEGDSLIIPASIRKDGSLGSRSSAATMEQFEKLKSHVRQTLIKLSSEMFSGNISISPYKRKKFISCQYCPYSAICRFEGETNKFRVVGDMKDEDVWRLLERGESDKGGENVG</sequence>
<keyword evidence="2 14" id="KW-0540">Nuclease</keyword>
<dbReference type="InterPro" id="IPR038726">
    <property type="entry name" value="PDDEXK_AddAB-type"/>
</dbReference>
<dbReference type="PANTHER" id="PTHR30591">
    <property type="entry name" value="RECBCD ENZYME SUBUNIT RECC"/>
    <property type="match status" value="1"/>
</dbReference>
<dbReference type="Pfam" id="PF21445">
    <property type="entry name" value="ADDB_N"/>
    <property type="match status" value="1"/>
</dbReference>
<name>A0A1M6E5Y7_9FIRM</name>
<evidence type="ECO:0000256" key="9">
    <source>
        <dbReference type="ARBA" id="ARBA00022840"/>
    </source>
</evidence>
<dbReference type="EC" id="3.1.-.-" evidence="14"/>
<dbReference type="PANTHER" id="PTHR30591:SF1">
    <property type="entry name" value="RECBCD ENZYME SUBUNIT RECC"/>
    <property type="match status" value="1"/>
</dbReference>
<comment type="cofactor">
    <cofactor evidence="14">
        <name>[4Fe-4S] cluster</name>
        <dbReference type="ChEBI" id="CHEBI:49883"/>
    </cofactor>
    <text evidence="14">Binds 1 [4Fe-4S] cluster.</text>
</comment>
<evidence type="ECO:0000256" key="5">
    <source>
        <dbReference type="ARBA" id="ARBA00022763"/>
    </source>
</evidence>
<dbReference type="Gene3D" id="3.40.50.300">
    <property type="entry name" value="P-loop containing nucleotide triphosphate hydrolases"/>
    <property type="match status" value="3"/>
</dbReference>
<keyword evidence="12 14" id="KW-0238">DNA-binding</keyword>
<dbReference type="InterPro" id="IPR027417">
    <property type="entry name" value="P-loop_NTPase"/>
</dbReference>
<evidence type="ECO:0000256" key="8">
    <source>
        <dbReference type="ARBA" id="ARBA00022839"/>
    </source>
</evidence>